<reference evidence="1" key="1">
    <citation type="submission" date="2021-01" db="EMBL/GenBank/DDBJ databases">
        <authorList>
            <consortium name="Genoscope - CEA"/>
            <person name="William W."/>
        </authorList>
    </citation>
    <scope>NUCLEOTIDE SEQUENCE</scope>
</reference>
<comment type="caution">
    <text evidence="1">The sequence shown here is derived from an EMBL/GenBank/DDBJ whole genome shotgun (WGS) entry which is preliminary data.</text>
</comment>
<gene>
    <name evidence="1" type="ORF">PSON_ATCC_30995.1.T1850069</name>
</gene>
<proteinExistence type="predicted"/>
<sequence length="69" mass="8576">MSQEIQYQSKLEAIAIEDILTTQFLELKQIQIRHRRLSKTLFQFIRRLFFGIYSQTFARRREQYYCILR</sequence>
<dbReference type="EMBL" id="CAJJDN010000185">
    <property type="protein sequence ID" value="CAD8128314.1"/>
    <property type="molecule type" value="Genomic_DNA"/>
</dbReference>
<evidence type="ECO:0000313" key="2">
    <source>
        <dbReference type="Proteomes" id="UP000692954"/>
    </source>
</evidence>
<dbReference type="AlphaFoldDB" id="A0A8S1RNL2"/>
<dbReference type="Proteomes" id="UP000692954">
    <property type="component" value="Unassembled WGS sequence"/>
</dbReference>
<organism evidence="1 2">
    <name type="scientific">Paramecium sonneborni</name>
    <dbReference type="NCBI Taxonomy" id="65129"/>
    <lineage>
        <taxon>Eukaryota</taxon>
        <taxon>Sar</taxon>
        <taxon>Alveolata</taxon>
        <taxon>Ciliophora</taxon>
        <taxon>Intramacronucleata</taxon>
        <taxon>Oligohymenophorea</taxon>
        <taxon>Peniculida</taxon>
        <taxon>Parameciidae</taxon>
        <taxon>Paramecium</taxon>
    </lineage>
</organism>
<keyword evidence="2" id="KW-1185">Reference proteome</keyword>
<name>A0A8S1RNL2_9CILI</name>
<evidence type="ECO:0000313" key="1">
    <source>
        <dbReference type="EMBL" id="CAD8128314.1"/>
    </source>
</evidence>
<protein>
    <submittedName>
        <fullName evidence="1">Uncharacterized protein</fullName>
    </submittedName>
</protein>
<accession>A0A8S1RNL2</accession>